<organism evidence="2 3">
    <name type="scientific">Ignelater luminosus</name>
    <name type="common">Cucubano</name>
    <name type="synonym">Pyrophorus luminosus</name>
    <dbReference type="NCBI Taxonomy" id="2038154"/>
    <lineage>
        <taxon>Eukaryota</taxon>
        <taxon>Metazoa</taxon>
        <taxon>Ecdysozoa</taxon>
        <taxon>Arthropoda</taxon>
        <taxon>Hexapoda</taxon>
        <taxon>Insecta</taxon>
        <taxon>Pterygota</taxon>
        <taxon>Neoptera</taxon>
        <taxon>Endopterygota</taxon>
        <taxon>Coleoptera</taxon>
        <taxon>Polyphaga</taxon>
        <taxon>Elateriformia</taxon>
        <taxon>Elateroidea</taxon>
        <taxon>Elateridae</taxon>
        <taxon>Agrypninae</taxon>
        <taxon>Pyrophorini</taxon>
        <taxon>Ignelater</taxon>
    </lineage>
</organism>
<evidence type="ECO:0000313" key="3">
    <source>
        <dbReference type="Proteomes" id="UP000801492"/>
    </source>
</evidence>
<keyword evidence="1" id="KW-0175">Coiled coil</keyword>
<evidence type="ECO:0000256" key="1">
    <source>
        <dbReference type="SAM" id="Coils"/>
    </source>
</evidence>
<gene>
    <name evidence="2" type="ORF">ILUMI_26355</name>
</gene>
<accession>A0A8K0C860</accession>
<dbReference type="EMBL" id="VTPC01091068">
    <property type="protein sequence ID" value="KAF2879828.1"/>
    <property type="molecule type" value="Genomic_DNA"/>
</dbReference>
<feature type="coiled-coil region" evidence="1">
    <location>
        <begin position="54"/>
        <end position="92"/>
    </location>
</feature>
<protein>
    <submittedName>
        <fullName evidence="2">Uncharacterized protein</fullName>
    </submittedName>
</protein>
<proteinExistence type="predicted"/>
<comment type="caution">
    <text evidence="2">The sequence shown here is derived from an EMBL/GenBank/DDBJ whole genome shotgun (WGS) entry which is preliminary data.</text>
</comment>
<dbReference type="AlphaFoldDB" id="A0A8K0C860"/>
<evidence type="ECO:0000313" key="2">
    <source>
        <dbReference type="EMBL" id="KAF2879828.1"/>
    </source>
</evidence>
<dbReference type="OrthoDB" id="6817099at2759"/>
<keyword evidence="3" id="KW-1185">Reference proteome</keyword>
<sequence>MADNFLSEIKPLQNSIHEETRETDVCSEVDLPELQDEIANEDITSFEKYIINHKLNLEKRLKKLQSTMTFLKKQLAEEKSMWKAQLEEILQESVSCEHKSSDNFESDNIFDSISNSTEIIEDAELNSRNCPITDLDVKLFKFQDPLIKLQAEKRANLRRQMSINNYKRRLLEVENMCNLELLRVKQNVQFLQPLQMIASEWNLNSAKENAVAEDEISETQPSESSLKDNCDNPKLDDTLLGNQFCNDVNAVFARMQYCTLKVPQAKSSPSSSEWRLDDDILGVERGNSGVWHSSEYLTSAVPTSINLF</sequence>
<dbReference type="Proteomes" id="UP000801492">
    <property type="component" value="Unassembled WGS sequence"/>
</dbReference>
<name>A0A8K0C860_IGNLU</name>
<reference evidence="2" key="1">
    <citation type="submission" date="2019-08" db="EMBL/GenBank/DDBJ databases">
        <title>The genome of the North American firefly Photinus pyralis.</title>
        <authorList>
            <consortium name="Photinus pyralis genome working group"/>
            <person name="Fallon T.R."/>
            <person name="Sander Lower S.E."/>
            <person name="Weng J.-K."/>
        </authorList>
    </citation>
    <scope>NUCLEOTIDE SEQUENCE</scope>
    <source>
        <strain evidence="2">TRF0915ILg1</strain>
        <tissue evidence="2">Whole body</tissue>
    </source>
</reference>